<reference evidence="2 3" key="1">
    <citation type="submission" date="2021-06" db="EMBL/GenBank/DDBJ databases">
        <title>Caerostris extrusa draft genome.</title>
        <authorList>
            <person name="Kono N."/>
            <person name="Arakawa K."/>
        </authorList>
    </citation>
    <scope>NUCLEOTIDE SEQUENCE [LARGE SCALE GENOMIC DNA]</scope>
</reference>
<feature type="transmembrane region" description="Helical" evidence="1">
    <location>
        <begin position="105"/>
        <end position="123"/>
    </location>
</feature>
<proteinExistence type="predicted"/>
<keyword evidence="1" id="KW-0472">Membrane</keyword>
<dbReference type="EMBL" id="BPLR01017181">
    <property type="protein sequence ID" value="GIY89260.1"/>
    <property type="molecule type" value="Genomic_DNA"/>
</dbReference>
<keyword evidence="3" id="KW-1185">Reference proteome</keyword>
<keyword evidence="1" id="KW-1133">Transmembrane helix</keyword>
<evidence type="ECO:0000256" key="1">
    <source>
        <dbReference type="SAM" id="Phobius"/>
    </source>
</evidence>
<accession>A0AAV4X209</accession>
<organism evidence="2 3">
    <name type="scientific">Caerostris extrusa</name>
    <name type="common">Bark spider</name>
    <name type="synonym">Caerostris bankana</name>
    <dbReference type="NCBI Taxonomy" id="172846"/>
    <lineage>
        <taxon>Eukaryota</taxon>
        <taxon>Metazoa</taxon>
        <taxon>Ecdysozoa</taxon>
        <taxon>Arthropoda</taxon>
        <taxon>Chelicerata</taxon>
        <taxon>Arachnida</taxon>
        <taxon>Araneae</taxon>
        <taxon>Araneomorphae</taxon>
        <taxon>Entelegynae</taxon>
        <taxon>Araneoidea</taxon>
        <taxon>Araneidae</taxon>
        <taxon>Caerostris</taxon>
    </lineage>
</organism>
<dbReference type="Proteomes" id="UP001054945">
    <property type="component" value="Unassembled WGS sequence"/>
</dbReference>
<name>A0AAV4X209_CAEEX</name>
<dbReference type="AlphaFoldDB" id="A0AAV4X209"/>
<evidence type="ECO:0000313" key="2">
    <source>
        <dbReference type="EMBL" id="GIY89260.1"/>
    </source>
</evidence>
<comment type="caution">
    <text evidence="2">The sequence shown here is derived from an EMBL/GenBank/DDBJ whole genome shotgun (WGS) entry which is preliminary data.</text>
</comment>
<gene>
    <name evidence="2" type="ORF">CEXT_676431</name>
</gene>
<sequence>MGLKYPSCQLVSVIFEVLREDNRTDFPAALQFSLRSSSRLLLLKILDCEEPDLKTTFSPSQKLSSWKNQSEQMCGGEGRRKQLSEIIALKPQTETSYVRGQQWRVFFTFLLLLLLSFLIWFSARAGVQI</sequence>
<evidence type="ECO:0000313" key="3">
    <source>
        <dbReference type="Proteomes" id="UP001054945"/>
    </source>
</evidence>
<protein>
    <submittedName>
        <fullName evidence="2">Uncharacterized protein</fullName>
    </submittedName>
</protein>
<keyword evidence="1" id="KW-0812">Transmembrane</keyword>